<evidence type="ECO:0000313" key="1">
    <source>
        <dbReference type="EMBL" id="TQO20950.1"/>
    </source>
</evidence>
<dbReference type="EMBL" id="VFRA01000001">
    <property type="protein sequence ID" value="TQO20950.1"/>
    <property type="molecule type" value="Genomic_DNA"/>
</dbReference>
<organism evidence="1 2">
    <name type="scientific">Rhodoglobus vestalii</name>
    <dbReference type="NCBI Taxonomy" id="193384"/>
    <lineage>
        <taxon>Bacteria</taxon>
        <taxon>Bacillati</taxon>
        <taxon>Actinomycetota</taxon>
        <taxon>Actinomycetes</taxon>
        <taxon>Micrococcales</taxon>
        <taxon>Microbacteriaceae</taxon>
        <taxon>Rhodoglobus</taxon>
    </lineage>
</organism>
<name>A0A8H2PY75_9MICO</name>
<protein>
    <submittedName>
        <fullName evidence="1">Uncharacterized protein</fullName>
    </submittedName>
</protein>
<accession>A0A8H2PY75</accession>
<reference evidence="1 2" key="1">
    <citation type="submission" date="2019-06" db="EMBL/GenBank/DDBJ databases">
        <title>Sequencing the genomes of 1000 actinobacteria strains.</title>
        <authorList>
            <person name="Klenk H.-P."/>
        </authorList>
    </citation>
    <scope>NUCLEOTIDE SEQUENCE [LARGE SCALE GENOMIC DNA]</scope>
    <source>
        <strain evidence="1 2">DSM 21947</strain>
    </source>
</reference>
<proteinExistence type="predicted"/>
<gene>
    <name evidence="1" type="ORF">FB472_2606</name>
</gene>
<comment type="caution">
    <text evidence="1">The sequence shown here is derived from an EMBL/GenBank/DDBJ whole genome shotgun (WGS) entry which is preliminary data.</text>
</comment>
<keyword evidence="2" id="KW-1185">Reference proteome</keyword>
<dbReference type="AlphaFoldDB" id="A0A8H2PY75"/>
<sequence length="172" mass="19260">MSFDTKTRVIWALRGTRRPSSRYGLDMQSWRDALNADEQADVDRILDSALHVARTNLGHASEFMTFALMTDGSGRVLEMTADDALRKKHPNAQALLDQTVTQLRQMANISRCSAIVSNTRIAAQKTDAIEVRIEHRAGAALMVLLPYTRARFTGALTFGDLRLFSHKAEVWV</sequence>
<dbReference type="Proteomes" id="UP000316560">
    <property type="component" value="Unassembled WGS sequence"/>
</dbReference>
<evidence type="ECO:0000313" key="2">
    <source>
        <dbReference type="Proteomes" id="UP000316560"/>
    </source>
</evidence>